<dbReference type="Proteomes" id="UP000250675">
    <property type="component" value="Unassembled WGS sequence"/>
</dbReference>
<evidence type="ECO:0000313" key="1">
    <source>
        <dbReference type="EMBL" id="SQC20396.1"/>
    </source>
</evidence>
<sequence>MARMIRLASAHYVAYNVISDMHVDSNRQVKVLLSDGRIALAEQSHGQTAWARLAQLVDEVNIASASDAPGSLQ</sequence>
<dbReference type="EMBL" id="UASO01000004">
    <property type="protein sequence ID" value="SQC20396.1"/>
    <property type="molecule type" value="Genomic_DNA"/>
</dbReference>
<protein>
    <submittedName>
        <fullName evidence="1">Uncharacterized protein</fullName>
    </submittedName>
</protein>
<gene>
    <name evidence="1" type="ORF">NCTC9645_01565</name>
</gene>
<reference evidence="1 2" key="1">
    <citation type="submission" date="2018-06" db="EMBL/GenBank/DDBJ databases">
        <authorList>
            <consortium name="Pathogen Informatics"/>
            <person name="Doyle S."/>
        </authorList>
    </citation>
    <scope>NUCLEOTIDE SEQUENCE [LARGE SCALE GENOMIC DNA]</scope>
    <source>
        <strain evidence="1 2">NCTC9645</strain>
    </source>
</reference>
<proteinExistence type="predicted"/>
<organism evidence="1 2">
    <name type="scientific">Klebsiella pneumoniae</name>
    <dbReference type="NCBI Taxonomy" id="573"/>
    <lineage>
        <taxon>Bacteria</taxon>
        <taxon>Pseudomonadati</taxon>
        <taxon>Pseudomonadota</taxon>
        <taxon>Gammaproteobacteria</taxon>
        <taxon>Enterobacterales</taxon>
        <taxon>Enterobacteriaceae</taxon>
        <taxon>Klebsiella/Raoultella group</taxon>
        <taxon>Klebsiella</taxon>
        <taxon>Klebsiella pneumoniae complex</taxon>
    </lineage>
</organism>
<dbReference type="AlphaFoldDB" id="A0A2X3D7C1"/>
<name>A0A2X3D7C1_KLEPN</name>
<evidence type="ECO:0000313" key="2">
    <source>
        <dbReference type="Proteomes" id="UP000250675"/>
    </source>
</evidence>
<accession>A0A2X3D7C1</accession>